<feature type="domain" description="Aminopeptidase P N-terminal" evidence="9">
    <location>
        <begin position="38"/>
        <end position="184"/>
    </location>
</feature>
<dbReference type="SUPFAM" id="SSF55920">
    <property type="entry name" value="Creatinase/aminopeptidase"/>
    <property type="match status" value="1"/>
</dbReference>
<evidence type="ECO:0000256" key="2">
    <source>
        <dbReference type="ARBA" id="ARBA00001936"/>
    </source>
</evidence>
<comment type="cofactor">
    <cofactor evidence="2">
        <name>Mn(2+)</name>
        <dbReference type="ChEBI" id="CHEBI:29035"/>
    </cofactor>
</comment>
<dbReference type="GO" id="GO:0070006">
    <property type="term" value="F:metalloaminopeptidase activity"/>
    <property type="evidence" value="ECO:0007669"/>
    <property type="project" value="InterPro"/>
</dbReference>
<evidence type="ECO:0000256" key="4">
    <source>
        <dbReference type="ARBA" id="ARBA00012574"/>
    </source>
</evidence>
<sequence>MSEEQKQAENRARPTTDEFRAFVKRDWAPRRPTVTEQSPAASYAAARREAVSAAYPGERLIVPAGGLKVRSNDTDYVFRPHSAFAHLTGLGADREPDAVLVLEPRADGAGHEAILYFRPLADRESDEFFADARYGEFWVGARPTIDDMELELGLTARHIDEFADAAAKDAGSMVIRVVRDADRDLARALDASRVQNGADADGLEESDDALAHKLSHLRMVKDEVEIQAMRDAVAATKVGFEAVIADLPRAVAEGRGERWVEGVFGLHARHEGNGIGYDSICASGDHANTLHWIKNTGDIRDGDLLLLDAGVEVDSLYTADITRTLPVNGTFTDAQREIYDAVYAAQQAGIAAVKPGNKFSDIHAAAIRVIAEHLHAWGLLPEGVSVEDTLDTEHGQYHRRWMVHGTSHHLGIDVHDCALATRVEYMDAELAPGMVLTVEPGLYFKADDLKAPERFRGNGVRIEDDVLVTADGCENLSAGMPRTADDVEAWIREVQSR</sequence>
<keyword evidence="10" id="KW-0645">Protease</keyword>
<dbReference type="InterPro" id="IPR029149">
    <property type="entry name" value="Creatin/AminoP/Spt16_N"/>
</dbReference>
<dbReference type="InterPro" id="IPR000994">
    <property type="entry name" value="Pept_M24"/>
</dbReference>
<dbReference type="CDD" id="cd01087">
    <property type="entry name" value="Prolidase"/>
    <property type="match status" value="1"/>
</dbReference>
<dbReference type="PANTHER" id="PTHR43226">
    <property type="entry name" value="XAA-PRO AMINOPEPTIDASE 3"/>
    <property type="match status" value="1"/>
</dbReference>
<dbReference type="OrthoDB" id="9806388at2"/>
<evidence type="ECO:0000256" key="7">
    <source>
        <dbReference type="ARBA" id="ARBA00023211"/>
    </source>
</evidence>
<dbReference type="PANTHER" id="PTHR43226:SF4">
    <property type="entry name" value="XAA-PRO AMINOPEPTIDASE 3"/>
    <property type="match status" value="1"/>
</dbReference>
<evidence type="ECO:0000259" key="9">
    <source>
        <dbReference type="SMART" id="SM01011"/>
    </source>
</evidence>
<dbReference type="Gene3D" id="3.40.350.10">
    <property type="entry name" value="Creatinase/prolidase N-terminal domain"/>
    <property type="match status" value="1"/>
</dbReference>
<evidence type="ECO:0000256" key="8">
    <source>
        <dbReference type="RuleBase" id="RU000590"/>
    </source>
</evidence>
<dbReference type="InterPro" id="IPR052433">
    <property type="entry name" value="X-Pro_dipept-like"/>
</dbReference>
<evidence type="ECO:0000256" key="1">
    <source>
        <dbReference type="ARBA" id="ARBA00001424"/>
    </source>
</evidence>
<organism evidence="10 11">
    <name type="scientific">Phycicoccus elongatus Lp2</name>
    <dbReference type="NCBI Taxonomy" id="1193181"/>
    <lineage>
        <taxon>Bacteria</taxon>
        <taxon>Bacillati</taxon>
        <taxon>Actinomycetota</taxon>
        <taxon>Actinomycetes</taxon>
        <taxon>Micrococcales</taxon>
        <taxon>Intrasporangiaceae</taxon>
        <taxon>Phycicoccus</taxon>
    </lineage>
</organism>
<comment type="catalytic activity">
    <reaction evidence="1">
        <text>Release of any N-terminal amino acid, including proline, that is linked to proline, even from a dipeptide or tripeptide.</text>
        <dbReference type="EC" id="3.4.11.9"/>
    </reaction>
</comment>
<comment type="caution">
    <text evidence="10">The sequence shown here is derived from an EMBL/GenBank/DDBJ whole genome shotgun (WGS) entry which is preliminary data.</text>
</comment>
<keyword evidence="5 8" id="KW-0479">Metal-binding</keyword>
<dbReference type="Gene3D" id="3.90.230.10">
    <property type="entry name" value="Creatinase/methionine aminopeptidase superfamily"/>
    <property type="match status" value="1"/>
</dbReference>
<accession>N0E0Z0</accession>
<dbReference type="Pfam" id="PF05195">
    <property type="entry name" value="AMP_N"/>
    <property type="match status" value="1"/>
</dbReference>
<keyword evidence="10" id="KW-0031">Aminopeptidase</keyword>
<keyword evidence="11" id="KW-1185">Reference proteome</keyword>
<dbReference type="InterPro" id="IPR007865">
    <property type="entry name" value="Aminopep_P_N"/>
</dbReference>
<evidence type="ECO:0000313" key="10">
    <source>
        <dbReference type="EMBL" id="CCH68584.1"/>
    </source>
</evidence>
<dbReference type="AlphaFoldDB" id="N0E0Z0"/>
<evidence type="ECO:0000256" key="5">
    <source>
        <dbReference type="ARBA" id="ARBA00022723"/>
    </source>
</evidence>
<dbReference type="EMBL" id="CAIZ01000010">
    <property type="protein sequence ID" value="CCH68584.1"/>
    <property type="molecule type" value="Genomic_DNA"/>
</dbReference>
<dbReference type="SMART" id="SM01011">
    <property type="entry name" value="AMP_N"/>
    <property type="match status" value="1"/>
</dbReference>
<comment type="similarity">
    <text evidence="3 8">Belongs to the peptidase M24B family.</text>
</comment>
<dbReference type="HOGENOM" id="CLU_017266_1_0_11"/>
<gene>
    <name evidence="10" type="primary">pepPI</name>
    <name evidence="10" type="ORF">BN10_1070024</name>
</gene>
<dbReference type="GO" id="GO:0030145">
    <property type="term" value="F:manganese ion binding"/>
    <property type="evidence" value="ECO:0007669"/>
    <property type="project" value="InterPro"/>
</dbReference>
<dbReference type="eggNOG" id="COG0006">
    <property type="taxonomic scope" value="Bacteria"/>
</dbReference>
<evidence type="ECO:0000313" key="11">
    <source>
        <dbReference type="Proteomes" id="UP000013167"/>
    </source>
</evidence>
<reference evidence="10 11" key="1">
    <citation type="journal article" date="2013" name="ISME J.">
        <title>A metabolic model for members of the genus Tetrasphaera involved in enhanced biological phosphorus removal.</title>
        <authorList>
            <person name="Kristiansen R."/>
            <person name="Nguyen H.T.T."/>
            <person name="Saunders A.M."/>
            <person name="Nielsen J.L."/>
            <person name="Wimmer R."/>
            <person name="Le V.Q."/>
            <person name="McIlroy S.J."/>
            <person name="Petrovski S."/>
            <person name="Seviour R.J."/>
            <person name="Calteau A."/>
            <person name="Nielsen K.L."/>
            <person name="Nielsen P.H."/>
        </authorList>
    </citation>
    <scope>NUCLEOTIDE SEQUENCE [LARGE SCALE GENOMIC DNA]</scope>
    <source>
        <strain evidence="10 11">Lp2</strain>
    </source>
</reference>
<keyword evidence="7" id="KW-0464">Manganese</keyword>
<proteinExistence type="inferred from homology"/>
<evidence type="ECO:0000256" key="3">
    <source>
        <dbReference type="ARBA" id="ARBA00008766"/>
    </source>
</evidence>
<name>N0E0Z0_9MICO</name>
<dbReference type="SUPFAM" id="SSF53092">
    <property type="entry name" value="Creatinase/prolidase N-terminal domain"/>
    <property type="match status" value="1"/>
</dbReference>
<dbReference type="STRING" id="1193181.BN10_1070024"/>
<dbReference type="Proteomes" id="UP000013167">
    <property type="component" value="Unassembled WGS sequence"/>
</dbReference>
<dbReference type="GO" id="GO:0005829">
    <property type="term" value="C:cytosol"/>
    <property type="evidence" value="ECO:0007669"/>
    <property type="project" value="TreeGrafter"/>
</dbReference>
<dbReference type="PROSITE" id="PS00491">
    <property type="entry name" value="PROLINE_PEPTIDASE"/>
    <property type="match status" value="1"/>
</dbReference>
<dbReference type="GO" id="GO:0006508">
    <property type="term" value="P:proteolysis"/>
    <property type="evidence" value="ECO:0007669"/>
    <property type="project" value="TreeGrafter"/>
</dbReference>
<dbReference type="EC" id="3.4.11.9" evidence="4"/>
<evidence type="ECO:0000256" key="6">
    <source>
        <dbReference type="ARBA" id="ARBA00022801"/>
    </source>
</evidence>
<dbReference type="RefSeq" id="WP_010851488.1">
    <property type="nucleotide sequence ID" value="NZ_HF570956.1"/>
</dbReference>
<keyword evidence="6 10" id="KW-0378">Hydrolase</keyword>
<dbReference type="InterPro" id="IPR036005">
    <property type="entry name" value="Creatinase/aminopeptidase-like"/>
</dbReference>
<dbReference type="InterPro" id="IPR001131">
    <property type="entry name" value="Peptidase_M24B_aminopep-P_CS"/>
</dbReference>
<protein>
    <recommendedName>
        <fullName evidence="4">Xaa-Pro aminopeptidase</fullName>
        <ecNumber evidence="4">3.4.11.9</ecNumber>
    </recommendedName>
</protein>
<dbReference type="Pfam" id="PF00557">
    <property type="entry name" value="Peptidase_M24"/>
    <property type="match status" value="1"/>
</dbReference>